<protein>
    <submittedName>
        <fullName evidence="2">Uncharacterized protein</fullName>
    </submittedName>
</protein>
<gene>
    <name evidence="2" type="ORF">HDIA_3350</name>
</gene>
<reference evidence="3" key="1">
    <citation type="submission" date="2017-09" db="EMBL/GenBank/DDBJ databases">
        <title>Genome sequence of Nannocystis excedens DSM 71.</title>
        <authorList>
            <person name="Blom J."/>
        </authorList>
    </citation>
    <scope>NUCLEOTIDE SEQUENCE [LARGE SCALE GENOMIC DNA]</scope>
    <source>
        <strain evidence="3">type strain: E19</strain>
    </source>
</reference>
<sequence>MVARRRTFLVAIVATLLSAFYPSAKSFAAGEQSLMLQFPSRSIEARFDPARRSNLTVRYAHAAKELGTREAKEFGSAVSELSPKLGRDGLVLMTVGFQVGNSADRALAYTRAQALRSKFLSTVPSMKPERLVIAALGMASNRGGVATDVSVMPIRLANAPADAARTVALDSAFVGPVYAFDGQVPMPVARGTAPGAPSPRPQPAMPRVRVTNERPVTVPVYEAAPDYRPGDCPRPVRVLDDFYPGGPIVPCGRPGQR</sequence>
<accession>A0A2C9DAX3</accession>
<dbReference type="KEGG" id="hdi:HDIA_3350"/>
<dbReference type="OrthoDB" id="8152425at2"/>
<evidence type="ECO:0000313" key="3">
    <source>
        <dbReference type="Proteomes" id="UP000223606"/>
    </source>
</evidence>
<dbReference type="RefSeq" id="WP_099557220.1">
    <property type="nucleotide sequence ID" value="NZ_LT960614.1"/>
</dbReference>
<evidence type="ECO:0000256" key="1">
    <source>
        <dbReference type="SAM" id="SignalP"/>
    </source>
</evidence>
<feature type="chain" id="PRO_5012271163" evidence="1">
    <location>
        <begin position="25"/>
        <end position="257"/>
    </location>
</feature>
<dbReference type="AlphaFoldDB" id="A0A2C9DAX3"/>
<proteinExistence type="predicted"/>
<dbReference type="Proteomes" id="UP000223606">
    <property type="component" value="Chromosome 1"/>
</dbReference>
<feature type="signal peptide" evidence="1">
    <location>
        <begin position="1"/>
        <end position="24"/>
    </location>
</feature>
<organism evidence="2 3">
    <name type="scientific">Hartmannibacter diazotrophicus</name>
    <dbReference type="NCBI Taxonomy" id="1482074"/>
    <lineage>
        <taxon>Bacteria</taxon>
        <taxon>Pseudomonadati</taxon>
        <taxon>Pseudomonadota</taxon>
        <taxon>Alphaproteobacteria</taxon>
        <taxon>Hyphomicrobiales</taxon>
        <taxon>Pleomorphomonadaceae</taxon>
        <taxon>Hartmannibacter</taxon>
    </lineage>
</organism>
<keyword evidence="3" id="KW-1185">Reference proteome</keyword>
<dbReference type="EMBL" id="LT960614">
    <property type="protein sequence ID" value="SON56891.1"/>
    <property type="molecule type" value="Genomic_DNA"/>
</dbReference>
<keyword evidence="1" id="KW-0732">Signal</keyword>
<name>A0A2C9DAX3_9HYPH</name>
<evidence type="ECO:0000313" key="2">
    <source>
        <dbReference type="EMBL" id="SON56891.1"/>
    </source>
</evidence>